<comment type="caution">
    <text evidence="1">The sequence shown here is derived from an EMBL/GenBank/DDBJ whole genome shotgun (WGS) entry which is preliminary data.</text>
</comment>
<evidence type="ECO:0000313" key="1">
    <source>
        <dbReference type="EMBL" id="KAH3843678.1"/>
    </source>
</evidence>
<name>A0A9D4KQ71_DREPO</name>
<evidence type="ECO:0000313" key="2">
    <source>
        <dbReference type="Proteomes" id="UP000828390"/>
    </source>
</evidence>
<reference evidence="1" key="1">
    <citation type="journal article" date="2019" name="bioRxiv">
        <title>The Genome of the Zebra Mussel, Dreissena polymorpha: A Resource for Invasive Species Research.</title>
        <authorList>
            <person name="McCartney M.A."/>
            <person name="Auch B."/>
            <person name="Kono T."/>
            <person name="Mallez S."/>
            <person name="Zhang Y."/>
            <person name="Obille A."/>
            <person name="Becker A."/>
            <person name="Abrahante J.E."/>
            <person name="Garbe J."/>
            <person name="Badalamenti J.P."/>
            <person name="Herman A."/>
            <person name="Mangelson H."/>
            <person name="Liachko I."/>
            <person name="Sullivan S."/>
            <person name="Sone E.D."/>
            <person name="Koren S."/>
            <person name="Silverstein K.A.T."/>
            <person name="Beckman K.B."/>
            <person name="Gohl D.M."/>
        </authorList>
    </citation>
    <scope>NUCLEOTIDE SEQUENCE</scope>
    <source>
        <strain evidence="1">Duluth1</strain>
        <tissue evidence="1">Whole animal</tissue>
    </source>
</reference>
<proteinExistence type="predicted"/>
<dbReference type="EMBL" id="JAIWYP010000004">
    <property type="protein sequence ID" value="KAH3843678.1"/>
    <property type="molecule type" value="Genomic_DNA"/>
</dbReference>
<sequence length="62" mass="6882">MRLAVLEVSASPKRNPKYVDEDGCQLVGLIKADIDPQGYVYSKILVKLMFGGTELRIQVTDV</sequence>
<accession>A0A9D4KQ71</accession>
<keyword evidence="2" id="KW-1185">Reference proteome</keyword>
<dbReference type="AlphaFoldDB" id="A0A9D4KQ71"/>
<protein>
    <submittedName>
        <fullName evidence="1">Uncharacterized protein</fullName>
    </submittedName>
</protein>
<organism evidence="1 2">
    <name type="scientific">Dreissena polymorpha</name>
    <name type="common">Zebra mussel</name>
    <name type="synonym">Mytilus polymorpha</name>
    <dbReference type="NCBI Taxonomy" id="45954"/>
    <lineage>
        <taxon>Eukaryota</taxon>
        <taxon>Metazoa</taxon>
        <taxon>Spiralia</taxon>
        <taxon>Lophotrochozoa</taxon>
        <taxon>Mollusca</taxon>
        <taxon>Bivalvia</taxon>
        <taxon>Autobranchia</taxon>
        <taxon>Heteroconchia</taxon>
        <taxon>Euheterodonta</taxon>
        <taxon>Imparidentia</taxon>
        <taxon>Neoheterodontei</taxon>
        <taxon>Myida</taxon>
        <taxon>Dreissenoidea</taxon>
        <taxon>Dreissenidae</taxon>
        <taxon>Dreissena</taxon>
    </lineage>
</organism>
<dbReference type="Proteomes" id="UP000828390">
    <property type="component" value="Unassembled WGS sequence"/>
</dbReference>
<reference evidence="1" key="2">
    <citation type="submission" date="2020-11" db="EMBL/GenBank/DDBJ databases">
        <authorList>
            <person name="McCartney M.A."/>
            <person name="Auch B."/>
            <person name="Kono T."/>
            <person name="Mallez S."/>
            <person name="Becker A."/>
            <person name="Gohl D.M."/>
            <person name="Silverstein K.A.T."/>
            <person name="Koren S."/>
            <person name="Bechman K.B."/>
            <person name="Herman A."/>
            <person name="Abrahante J.E."/>
            <person name="Garbe J."/>
        </authorList>
    </citation>
    <scope>NUCLEOTIDE SEQUENCE</scope>
    <source>
        <strain evidence="1">Duluth1</strain>
        <tissue evidence="1">Whole animal</tissue>
    </source>
</reference>
<gene>
    <name evidence="1" type="ORF">DPMN_117205</name>
</gene>